<dbReference type="InterPro" id="IPR000421">
    <property type="entry name" value="FA58C"/>
</dbReference>
<evidence type="ECO:0000313" key="3">
    <source>
        <dbReference type="Proteomes" id="UP000281028"/>
    </source>
</evidence>
<evidence type="ECO:0000313" key="2">
    <source>
        <dbReference type="EMBL" id="NSL86217.1"/>
    </source>
</evidence>
<keyword evidence="3" id="KW-1185">Reference proteome</keyword>
<dbReference type="SUPFAM" id="SSF49785">
    <property type="entry name" value="Galactose-binding domain-like"/>
    <property type="match status" value="1"/>
</dbReference>
<dbReference type="OrthoDB" id="792783at2"/>
<sequence length="393" mass="43957">MILIFAATAALFPGCTKKELTTDPVKDGTSATRQELLAGVDVTSQATLYVSTENDQGAGSAEGSPKLVDGNPDTKFLAEHTSAFYVQMSFPQPTQVAAYAITSGNDFDVRDPRNWTVTASNDNVSWVVLDRRVMEDFQSRKTVKRYDFINANAYRYYRWSITATHWDHLLQMSELRLFTVPVGSQTQSPPTKIDTFQQNNLTLVFIDNTPGGMNVQQKQGLINVFFTNYPKLMTDFNPNAAREVHFKVATDYDGVAFANAGHAFVYYGATYMSQHTSDIDVATHEITHIIENYQTGPGWVTEGIADYVRHVYGLNNAAAGWALTPPNSNSHYTKGYGDAARFFLWMEHHVKAGIVKKLHTAMHTSVYTPQFWVNETGKNVDQLWADYVSNPNI</sequence>
<evidence type="ECO:0000259" key="1">
    <source>
        <dbReference type="Pfam" id="PF00754"/>
    </source>
</evidence>
<accession>A0A9Q5D9B9</accession>
<proteinExistence type="predicted"/>
<dbReference type="Proteomes" id="UP000281028">
    <property type="component" value="Unassembled WGS sequence"/>
</dbReference>
<dbReference type="InterPro" id="IPR007541">
    <property type="entry name" value="Uncharacterised_BSP"/>
</dbReference>
<dbReference type="Pfam" id="PF04450">
    <property type="entry name" value="BSP"/>
    <property type="match status" value="1"/>
</dbReference>
<protein>
    <recommendedName>
        <fullName evidence="1">F5/8 type C domain-containing protein</fullName>
    </recommendedName>
</protein>
<dbReference type="Gene3D" id="2.60.120.260">
    <property type="entry name" value="Galactose-binding domain-like"/>
    <property type="match status" value="1"/>
</dbReference>
<reference evidence="2" key="1">
    <citation type="submission" date="2020-05" db="EMBL/GenBank/DDBJ databases">
        <title>Chitinophaga laudate sp. nov., isolated from a tropical peat swamp.</title>
        <authorList>
            <person name="Goh C.B.S."/>
            <person name="Lee M.S."/>
            <person name="Parimannan S."/>
            <person name="Pasbakhsh P."/>
            <person name="Yule C.M."/>
            <person name="Rajandas H."/>
            <person name="Loke S."/>
            <person name="Croft L."/>
            <person name="Tan J.B.L."/>
        </authorList>
    </citation>
    <scope>NUCLEOTIDE SEQUENCE</scope>
    <source>
        <strain evidence="2">Mgbs1</strain>
    </source>
</reference>
<dbReference type="InterPro" id="IPR008979">
    <property type="entry name" value="Galactose-bd-like_sf"/>
</dbReference>
<feature type="domain" description="F5/8 type C" evidence="1">
    <location>
        <begin position="58"/>
        <end position="165"/>
    </location>
</feature>
<dbReference type="EMBL" id="RIAR02000001">
    <property type="protein sequence ID" value="NSL86217.1"/>
    <property type="molecule type" value="Genomic_DNA"/>
</dbReference>
<dbReference type="PANTHER" id="PTHR33321:SF12">
    <property type="entry name" value="PLANT BASIC SECRETORY PROTEIN (BSP) FAMILY PROTEIN"/>
    <property type="match status" value="1"/>
</dbReference>
<comment type="caution">
    <text evidence="2">The sequence shown here is derived from an EMBL/GenBank/DDBJ whole genome shotgun (WGS) entry which is preliminary data.</text>
</comment>
<name>A0A9Q5D9B9_9BACT</name>
<gene>
    <name evidence="2" type="ORF">ECE50_005220</name>
</gene>
<dbReference type="Pfam" id="PF00754">
    <property type="entry name" value="F5_F8_type_C"/>
    <property type="match status" value="1"/>
</dbReference>
<organism evidence="2 3">
    <name type="scientific">Chitinophaga solisilvae</name>
    <dbReference type="NCBI Taxonomy" id="1233460"/>
    <lineage>
        <taxon>Bacteria</taxon>
        <taxon>Pseudomonadati</taxon>
        <taxon>Bacteroidota</taxon>
        <taxon>Chitinophagia</taxon>
        <taxon>Chitinophagales</taxon>
        <taxon>Chitinophagaceae</taxon>
        <taxon>Chitinophaga</taxon>
    </lineage>
</organism>
<dbReference type="SUPFAM" id="SSF55486">
    <property type="entry name" value="Metalloproteases ('zincins'), catalytic domain"/>
    <property type="match status" value="1"/>
</dbReference>
<dbReference type="PANTHER" id="PTHR33321">
    <property type="match status" value="1"/>
</dbReference>
<dbReference type="AlphaFoldDB" id="A0A9Q5D9B9"/>